<evidence type="ECO:0000256" key="16">
    <source>
        <dbReference type="RuleBase" id="RU000384"/>
    </source>
</evidence>
<feature type="binding site" evidence="12">
    <location>
        <position position="214"/>
    </location>
    <ligand>
        <name>ATP</name>
        <dbReference type="ChEBI" id="CHEBI:30616"/>
    </ligand>
</feature>
<feature type="binding site" evidence="11">
    <location>
        <begin position="270"/>
        <end position="271"/>
    </location>
    <ligand>
        <name>L-glutamate</name>
        <dbReference type="ChEBI" id="CHEBI:29985"/>
    </ligand>
</feature>
<evidence type="ECO:0000256" key="14">
    <source>
        <dbReference type="PIRSR" id="PIRSR604809-50"/>
    </source>
</evidence>
<comment type="cofactor">
    <cofactor evidence="13">
        <name>Mg(2+)</name>
        <dbReference type="ChEBI" id="CHEBI:18420"/>
    </cofactor>
    <text evidence="13">Binds 2 Mg(2+) ions per subunit.</text>
</comment>
<dbReference type="InterPro" id="IPR027303">
    <property type="entry name" value="Gln_synth_gly_rich_site"/>
</dbReference>
<keyword evidence="6" id="KW-0963">Cytoplasm</keyword>
<evidence type="ECO:0000256" key="12">
    <source>
        <dbReference type="PIRSR" id="PIRSR604809-2"/>
    </source>
</evidence>
<evidence type="ECO:0000256" key="8">
    <source>
        <dbReference type="ARBA" id="ARBA00022741"/>
    </source>
</evidence>
<feature type="domain" description="GS catalytic" evidence="19">
    <location>
        <begin position="108"/>
        <end position="477"/>
    </location>
</feature>
<dbReference type="FunFam" id="3.30.590.10:FF:000001">
    <property type="entry name" value="Glutamine synthetase"/>
    <property type="match status" value="1"/>
</dbReference>
<dbReference type="PROSITE" id="PS00180">
    <property type="entry name" value="GLNA_1"/>
    <property type="match status" value="1"/>
</dbReference>
<evidence type="ECO:0000256" key="5">
    <source>
        <dbReference type="ARBA" id="ARBA00021364"/>
    </source>
</evidence>
<feature type="binding site" evidence="11">
    <location>
        <position position="334"/>
    </location>
    <ligand>
        <name>L-glutamate</name>
        <dbReference type="ChEBI" id="CHEBI:29985"/>
    </ligand>
</feature>
<sequence length="477" mass="53241">MAFQSITDIVAFIEKEDVKFVDIRFTDVPGAEHHFSIPASEFTEETAAEGLAFDGSSIRGFTTIDESDMTLLPDPATAHIDPFRSAKTLNIKFFVHDPFTHEPFTRDPRNIARKAEEYLASTGIADTCNFGAEAEFYLFDSVRYSTDVEHAFYEVDSDEGWWNRGQDSNFDGSPNTGFKTRIKGGYFPTAPVDKHGEVRDAMVANLQKVGFQVERFHHEVGGAQNEINYRFNSMLHAADDIQTFKYIIKNTALQFGKSATFMPKPLAGDNGSGMHAHMSLWKDGAPLFYDEAGYGGLSDIARYYIGGILHHAGAVLAFTNPTLNSYHRLVPGFEAPINLVYSQRNRSAAIRIPITGANAKAKRIEFRAPDPSGNPYFGFAAMMMAGLDGIKNRIEPHAPVDKDLYELPPAEAASIPQAPTTLEASLEALRGDTDFLTEGDVFTEDLIDTYIQYKYDKEITPNRMRPTPQEFEMYYDC</sequence>
<organism evidence="20 21">
    <name type="scientific">Corynebacterium lizhenjunii</name>
    <dbReference type="NCBI Taxonomy" id="2709394"/>
    <lineage>
        <taxon>Bacteria</taxon>
        <taxon>Bacillati</taxon>
        <taxon>Actinomycetota</taxon>
        <taxon>Actinomycetes</taxon>
        <taxon>Mycobacteriales</taxon>
        <taxon>Corynebacteriaceae</taxon>
        <taxon>Corynebacterium</taxon>
    </lineage>
</organism>
<keyword evidence="9 12" id="KW-0067">ATP-binding</keyword>
<evidence type="ECO:0000256" key="4">
    <source>
        <dbReference type="ARBA" id="ARBA00012937"/>
    </source>
</evidence>
<dbReference type="InterPro" id="IPR036651">
    <property type="entry name" value="Gln_synt_N_sf"/>
</dbReference>
<feature type="binding site" evidence="12">
    <location>
        <begin position="229"/>
        <end position="231"/>
    </location>
    <ligand>
        <name>ATP</name>
        <dbReference type="ChEBI" id="CHEBI:30616"/>
    </ligand>
</feature>
<evidence type="ECO:0000256" key="15">
    <source>
        <dbReference type="PROSITE-ProRule" id="PRU01330"/>
    </source>
</evidence>
<comment type="similarity">
    <text evidence="2 15 16">Belongs to the glutamine synthetase family.</text>
</comment>
<keyword evidence="13" id="KW-0460">Magnesium</keyword>
<dbReference type="GO" id="GO:0005524">
    <property type="term" value="F:ATP binding"/>
    <property type="evidence" value="ECO:0007669"/>
    <property type="project" value="UniProtKB-KW"/>
</dbReference>
<dbReference type="GO" id="GO:0006542">
    <property type="term" value="P:glutamine biosynthetic process"/>
    <property type="evidence" value="ECO:0007669"/>
    <property type="project" value="InterPro"/>
</dbReference>
<dbReference type="SUPFAM" id="SSF54368">
    <property type="entry name" value="Glutamine synthetase, N-terminal domain"/>
    <property type="match status" value="1"/>
</dbReference>
<feature type="domain" description="GS beta-grasp" evidence="18">
    <location>
        <begin position="16"/>
        <end position="100"/>
    </location>
</feature>
<keyword evidence="7 17" id="KW-0436">Ligase</keyword>
<feature type="binding site" evidence="13">
    <location>
        <position position="226"/>
    </location>
    <ligand>
        <name>Mg(2+)</name>
        <dbReference type="ChEBI" id="CHEBI:18420"/>
        <label>1</label>
    </ligand>
</feature>
<comment type="subcellular location">
    <subcellularLocation>
        <location evidence="1">Cytoplasm</location>
    </subcellularLocation>
</comment>
<dbReference type="Proteomes" id="UP000594681">
    <property type="component" value="Chromosome"/>
</dbReference>
<dbReference type="PROSITE" id="PS51986">
    <property type="entry name" value="GS_BETA_GRASP"/>
    <property type="match status" value="1"/>
</dbReference>
<evidence type="ECO:0000256" key="11">
    <source>
        <dbReference type="PIRSR" id="PIRSR604809-1"/>
    </source>
</evidence>
<keyword evidence="8 12" id="KW-0547">Nucleotide-binding</keyword>
<feature type="binding site" evidence="11">
    <location>
        <position position="367"/>
    </location>
    <ligand>
        <name>L-glutamate</name>
        <dbReference type="ChEBI" id="CHEBI:29985"/>
    </ligand>
</feature>
<dbReference type="PANTHER" id="PTHR43407:SF1">
    <property type="entry name" value="LENGSIN"/>
    <property type="match status" value="1"/>
</dbReference>
<dbReference type="KEGG" id="cliz:G7Y31_08260"/>
<gene>
    <name evidence="20" type="primary">glnA</name>
    <name evidence="20" type="ORF">G7Y31_08260</name>
</gene>
<dbReference type="Gene3D" id="3.10.20.70">
    <property type="entry name" value="Glutamine synthetase, N-terminal domain"/>
    <property type="match status" value="1"/>
</dbReference>
<dbReference type="InterPro" id="IPR004809">
    <property type="entry name" value="Gln_synth_I"/>
</dbReference>
<dbReference type="InterPro" id="IPR008147">
    <property type="entry name" value="Gln_synt_N"/>
</dbReference>
<dbReference type="SMART" id="SM01230">
    <property type="entry name" value="Gln-synt_C"/>
    <property type="match status" value="1"/>
</dbReference>
<proteinExistence type="inferred from homology"/>
<evidence type="ECO:0000256" key="17">
    <source>
        <dbReference type="RuleBase" id="RU004356"/>
    </source>
</evidence>
<evidence type="ECO:0000259" key="18">
    <source>
        <dbReference type="PROSITE" id="PS51986"/>
    </source>
</evidence>
<reference evidence="20 21" key="1">
    <citation type="submission" date="2020-11" db="EMBL/GenBank/DDBJ databases">
        <title>Corynebacterium sp. ZJ-599.</title>
        <authorList>
            <person name="Zhou J."/>
        </authorList>
    </citation>
    <scope>NUCLEOTIDE SEQUENCE [LARGE SCALE GENOMIC DNA]</scope>
    <source>
        <strain evidence="20 21">ZJ-599</strain>
    </source>
</reference>
<feature type="binding site" evidence="13">
    <location>
        <position position="365"/>
    </location>
    <ligand>
        <name>Mg(2+)</name>
        <dbReference type="ChEBI" id="CHEBI:18420"/>
        <label>1</label>
    </ligand>
</feature>
<evidence type="ECO:0000313" key="20">
    <source>
        <dbReference type="EMBL" id="QPK78546.1"/>
    </source>
</evidence>
<dbReference type="GO" id="GO:0046872">
    <property type="term" value="F:metal ion binding"/>
    <property type="evidence" value="ECO:0007669"/>
    <property type="project" value="UniProtKB-KW"/>
</dbReference>
<feature type="binding site" evidence="11">
    <location>
        <position position="346"/>
    </location>
    <ligand>
        <name>L-glutamate</name>
        <dbReference type="ChEBI" id="CHEBI:29985"/>
    </ligand>
</feature>
<dbReference type="AlphaFoldDB" id="A0A7T0KD22"/>
<evidence type="ECO:0000256" key="7">
    <source>
        <dbReference type="ARBA" id="ARBA00022598"/>
    </source>
</evidence>
<dbReference type="GO" id="GO:0016020">
    <property type="term" value="C:membrane"/>
    <property type="evidence" value="ECO:0007669"/>
    <property type="project" value="TreeGrafter"/>
</dbReference>
<feature type="binding site" evidence="13">
    <location>
        <position position="219"/>
    </location>
    <ligand>
        <name>Mg(2+)</name>
        <dbReference type="ChEBI" id="CHEBI:18420"/>
        <label>2</label>
    </ligand>
</feature>
<dbReference type="Gene3D" id="3.30.590.10">
    <property type="entry name" value="Glutamine synthetase/guanido kinase, catalytic domain"/>
    <property type="match status" value="1"/>
</dbReference>
<evidence type="ECO:0000256" key="9">
    <source>
        <dbReference type="ARBA" id="ARBA00022840"/>
    </source>
</evidence>
<feature type="modified residue" description="O-AMP-tyrosine" evidence="14">
    <location>
        <position position="405"/>
    </location>
</feature>
<dbReference type="InterPro" id="IPR008146">
    <property type="entry name" value="Gln_synth_cat_dom"/>
</dbReference>
<dbReference type="PANTHER" id="PTHR43407">
    <property type="entry name" value="GLUTAMINE SYNTHETASE"/>
    <property type="match status" value="1"/>
</dbReference>
<accession>A0A7T0KD22</accession>
<comment type="catalytic activity">
    <reaction evidence="10 17">
        <text>L-glutamate + NH4(+) + ATP = L-glutamine + ADP + phosphate + H(+)</text>
        <dbReference type="Rhea" id="RHEA:16169"/>
        <dbReference type="ChEBI" id="CHEBI:15378"/>
        <dbReference type="ChEBI" id="CHEBI:28938"/>
        <dbReference type="ChEBI" id="CHEBI:29985"/>
        <dbReference type="ChEBI" id="CHEBI:30616"/>
        <dbReference type="ChEBI" id="CHEBI:43474"/>
        <dbReference type="ChEBI" id="CHEBI:58359"/>
        <dbReference type="ChEBI" id="CHEBI:456216"/>
        <dbReference type="EC" id="6.3.1.2"/>
    </reaction>
</comment>
<dbReference type="EC" id="6.3.1.2" evidence="4 17"/>
<dbReference type="PROSITE" id="PS51987">
    <property type="entry name" value="GS_CATALYTIC"/>
    <property type="match status" value="1"/>
</dbReference>
<feature type="binding site" evidence="12">
    <location>
        <position position="360"/>
    </location>
    <ligand>
        <name>ATP</name>
        <dbReference type="ChEBI" id="CHEBI:30616"/>
    </ligand>
</feature>
<dbReference type="GO" id="GO:0005737">
    <property type="term" value="C:cytoplasm"/>
    <property type="evidence" value="ECO:0007669"/>
    <property type="project" value="UniProtKB-SubCell"/>
</dbReference>
<dbReference type="EMBL" id="CP064954">
    <property type="protein sequence ID" value="QPK78546.1"/>
    <property type="molecule type" value="Genomic_DNA"/>
</dbReference>
<evidence type="ECO:0000256" key="2">
    <source>
        <dbReference type="ARBA" id="ARBA00009897"/>
    </source>
</evidence>
<dbReference type="GO" id="GO:0004356">
    <property type="term" value="F:glutamine synthetase activity"/>
    <property type="evidence" value="ECO:0007669"/>
    <property type="project" value="UniProtKB-EC"/>
</dbReference>
<evidence type="ECO:0000313" key="21">
    <source>
        <dbReference type="Proteomes" id="UP000594681"/>
    </source>
</evidence>
<feature type="binding site" evidence="12">
    <location>
        <begin position="277"/>
        <end position="279"/>
    </location>
    <ligand>
        <name>ATP</name>
        <dbReference type="ChEBI" id="CHEBI:30616"/>
    </ligand>
</feature>
<evidence type="ECO:0000256" key="3">
    <source>
        <dbReference type="ARBA" id="ARBA00011354"/>
    </source>
</evidence>
<dbReference type="GO" id="GO:0019740">
    <property type="term" value="P:nitrogen utilization"/>
    <property type="evidence" value="ECO:0007669"/>
    <property type="project" value="TreeGrafter"/>
</dbReference>
<evidence type="ECO:0000259" key="19">
    <source>
        <dbReference type="PROSITE" id="PS51987"/>
    </source>
</evidence>
<dbReference type="SUPFAM" id="SSF55931">
    <property type="entry name" value="Glutamine synthetase/guanido kinase"/>
    <property type="match status" value="1"/>
</dbReference>
<dbReference type="RefSeq" id="WP_165010301.1">
    <property type="nucleotide sequence ID" value="NZ_CP064954.1"/>
</dbReference>
<name>A0A7T0KD22_9CORY</name>
<feature type="binding site" evidence="13">
    <location>
        <position position="275"/>
    </location>
    <ligand>
        <name>Mg(2+)</name>
        <dbReference type="ChEBI" id="CHEBI:18420"/>
        <label>1</label>
    </ligand>
</feature>
<keyword evidence="14" id="KW-0597">Phosphoprotein</keyword>
<comment type="subunit">
    <text evidence="3">Oligomer of 12 subunits arranged in the form of two hexagons.</text>
</comment>
<dbReference type="PROSITE" id="PS00181">
    <property type="entry name" value="GLNA_ATP"/>
    <property type="match status" value="1"/>
</dbReference>
<dbReference type="Pfam" id="PF00120">
    <property type="entry name" value="Gln-synt_C"/>
    <property type="match status" value="1"/>
</dbReference>
<dbReference type="NCBIfam" id="TIGR00653">
    <property type="entry name" value="GlnA"/>
    <property type="match status" value="1"/>
</dbReference>
<evidence type="ECO:0000256" key="1">
    <source>
        <dbReference type="ARBA" id="ARBA00004496"/>
    </source>
</evidence>
<evidence type="ECO:0000256" key="6">
    <source>
        <dbReference type="ARBA" id="ARBA00022490"/>
    </source>
</evidence>
<dbReference type="Pfam" id="PF03951">
    <property type="entry name" value="Gln-synt_N"/>
    <property type="match status" value="1"/>
</dbReference>
<feature type="binding site" evidence="11">
    <location>
        <position position="328"/>
    </location>
    <ligand>
        <name>L-glutamate</name>
        <dbReference type="ChEBI" id="CHEBI:29985"/>
    </ligand>
</feature>
<dbReference type="InterPro" id="IPR027302">
    <property type="entry name" value="Gln_synth_N_conserv_site"/>
</dbReference>
<feature type="binding site" evidence="13">
    <location>
        <position position="135"/>
    </location>
    <ligand>
        <name>Mg(2+)</name>
        <dbReference type="ChEBI" id="CHEBI:18420"/>
        <label>2</label>
    </ligand>
</feature>
<evidence type="ECO:0000256" key="13">
    <source>
        <dbReference type="PIRSR" id="PIRSR604809-3"/>
    </source>
</evidence>
<feature type="binding site" evidence="12">
    <location>
        <position position="346"/>
    </location>
    <ligand>
        <name>ATP</name>
        <dbReference type="ChEBI" id="CHEBI:30616"/>
    </ligand>
</feature>
<dbReference type="InterPro" id="IPR014746">
    <property type="entry name" value="Gln_synth/guanido_kin_cat_dom"/>
</dbReference>
<protein>
    <recommendedName>
        <fullName evidence="5 17">Glutamine synthetase</fullName>
        <ecNumber evidence="4 17">6.3.1.2</ecNumber>
    </recommendedName>
</protein>
<evidence type="ECO:0000256" key="10">
    <source>
        <dbReference type="ARBA" id="ARBA00049436"/>
    </source>
</evidence>
<keyword evidence="21" id="KW-1185">Reference proteome</keyword>
<feature type="binding site" evidence="13">
    <location>
        <position position="133"/>
    </location>
    <ligand>
        <name>Mg(2+)</name>
        <dbReference type="ChEBI" id="CHEBI:18420"/>
        <label>1</label>
    </ligand>
</feature>
<keyword evidence="13" id="KW-0479">Metal-binding</keyword>